<evidence type="ECO:0000256" key="1">
    <source>
        <dbReference type="ARBA" id="ARBA00004141"/>
    </source>
</evidence>
<keyword evidence="9" id="KW-1185">Reference proteome</keyword>
<feature type="transmembrane region" description="Helical" evidence="6">
    <location>
        <begin position="13"/>
        <end position="35"/>
    </location>
</feature>
<evidence type="ECO:0000256" key="5">
    <source>
        <dbReference type="ARBA" id="ARBA00038359"/>
    </source>
</evidence>
<protein>
    <recommendedName>
        <fullName evidence="7">Rhodopsin domain-containing protein</fullName>
    </recommendedName>
</protein>
<accession>A0A6A5WZX1</accession>
<evidence type="ECO:0000313" key="8">
    <source>
        <dbReference type="EMBL" id="KAF2006534.1"/>
    </source>
</evidence>
<evidence type="ECO:0000256" key="4">
    <source>
        <dbReference type="ARBA" id="ARBA00023136"/>
    </source>
</evidence>
<evidence type="ECO:0000313" key="9">
    <source>
        <dbReference type="Proteomes" id="UP000799779"/>
    </source>
</evidence>
<comment type="similarity">
    <text evidence="5">Belongs to the SAT4 family.</text>
</comment>
<feature type="transmembrane region" description="Helical" evidence="6">
    <location>
        <begin position="176"/>
        <end position="200"/>
    </location>
</feature>
<sequence length="243" mass="27104">MTRLAELSDEGKVGLLVIAVCYAVAGISVALRFYCNSLLKSGFHADDWFILATVVTFWAAGGVSVWGLLQGNGLPEYSELAKHPGLFNQTNSYLEAIFWALTTVWLSEYFLKVSICLFYRRLLSSTVYRTSSLILIGFSTLWILGTELTNLVTCIPIRVRWHLEIPHTCNVNLNTLFLVSGIIETVIDAAVLVLPIRIVWNTSMSRKTQLTVCGIFLLRGLAVITDIVRMIFIYKPHCGTGVH</sequence>
<comment type="subcellular location">
    <subcellularLocation>
        <location evidence="1">Membrane</location>
        <topology evidence="1">Multi-pass membrane protein</topology>
    </subcellularLocation>
</comment>
<feature type="transmembrane region" description="Helical" evidence="6">
    <location>
        <begin position="47"/>
        <end position="69"/>
    </location>
</feature>
<dbReference type="Pfam" id="PF20684">
    <property type="entry name" value="Fung_rhodopsin"/>
    <property type="match status" value="1"/>
</dbReference>
<keyword evidence="2 6" id="KW-0812">Transmembrane</keyword>
<dbReference type="PANTHER" id="PTHR33048:SF47">
    <property type="entry name" value="INTEGRAL MEMBRANE PROTEIN-RELATED"/>
    <property type="match status" value="1"/>
</dbReference>
<evidence type="ECO:0000259" key="7">
    <source>
        <dbReference type="Pfam" id="PF20684"/>
    </source>
</evidence>
<name>A0A6A5WZX1_9PLEO</name>
<proteinExistence type="inferred from homology"/>
<evidence type="ECO:0000256" key="6">
    <source>
        <dbReference type="SAM" id="Phobius"/>
    </source>
</evidence>
<dbReference type="InterPro" id="IPR049326">
    <property type="entry name" value="Rhodopsin_dom_fungi"/>
</dbReference>
<dbReference type="Proteomes" id="UP000799779">
    <property type="component" value="Unassembled WGS sequence"/>
</dbReference>
<dbReference type="GO" id="GO:0016020">
    <property type="term" value="C:membrane"/>
    <property type="evidence" value="ECO:0007669"/>
    <property type="project" value="UniProtKB-SubCell"/>
</dbReference>
<organism evidence="8 9">
    <name type="scientific">Amniculicola lignicola CBS 123094</name>
    <dbReference type="NCBI Taxonomy" id="1392246"/>
    <lineage>
        <taxon>Eukaryota</taxon>
        <taxon>Fungi</taxon>
        <taxon>Dikarya</taxon>
        <taxon>Ascomycota</taxon>
        <taxon>Pezizomycotina</taxon>
        <taxon>Dothideomycetes</taxon>
        <taxon>Pleosporomycetidae</taxon>
        <taxon>Pleosporales</taxon>
        <taxon>Amniculicolaceae</taxon>
        <taxon>Amniculicola</taxon>
    </lineage>
</organism>
<keyword evidence="3 6" id="KW-1133">Transmembrane helix</keyword>
<keyword evidence="4 6" id="KW-0472">Membrane</keyword>
<feature type="transmembrane region" description="Helical" evidence="6">
    <location>
        <begin position="212"/>
        <end position="234"/>
    </location>
</feature>
<evidence type="ECO:0000256" key="2">
    <source>
        <dbReference type="ARBA" id="ARBA00022692"/>
    </source>
</evidence>
<feature type="transmembrane region" description="Helical" evidence="6">
    <location>
        <begin position="96"/>
        <end position="119"/>
    </location>
</feature>
<gene>
    <name evidence="8" type="ORF">P154DRAFT_615275</name>
</gene>
<evidence type="ECO:0000256" key="3">
    <source>
        <dbReference type="ARBA" id="ARBA00022989"/>
    </source>
</evidence>
<dbReference type="OrthoDB" id="10017208at2759"/>
<dbReference type="AlphaFoldDB" id="A0A6A5WZX1"/>
<dbReference type="InterPro" id="IPR052337">
    <property type="entry name" value="SAT4-like"/>
</dbReference>
<dbReference type="PANTHER" id="PTHR33048">
    <property type="entry name" value="PTH11-LIKE INTEGRAL MEMBRANE PROTEIN (AFU_ORTHOLOGUE AFUA_5G11245)"/>
    <property type="match status" value="1"/>
</dbReference>
<feature type="transmembrane region" description="Helical" evidence="6">
    <location>
        <begin position="126"/>
        <end position="144"/>
    </location>
</feature>
<dbReference type="EMBL" id="ML977559">
    <property type="protein sequence ID" value="KAF2006534.1"/>
    <property type="molecule type" value="Genomic_DNA"/>
</dbReference>
<feature type="domain" description="Rhodopsin" evidence="7">
    <location>
        <begin position="31"/>
        <end position="234"/>
    </location>
</feature>
<reference evidence="8" key="1">
    <citation type="journal article" date="2020" name="Stud. Mycol.">
        <title>101 Dothideomycetes genomes: a test case for predicting lifestyles and emergence of pathogens.</title>
        <authorList>
            <person name="Haridas S."/>
            <person name="Albert R."/>
            <person name="Binder M."/>
            <person name="Bloem J."/>
            <person name="Labutti K."/>
            <person name="Salamov A."/>
            <person name="Andreopoulos B."/>
            <person name="Baker S."/>
            <person name="Barry K."/>
            <person name="Bills G."/>
            <person name="Bluhm B."/>
            <person name="Cannon C."/>
            <person name="Castanera R."/>
            <person name="Culley D."/>
            <person name="Daum C."/>
            <person name="Ezra D."/>
            <person name="Gonzalez J."/>
            <person name="Henrissat B."/>
            <person name="Kuo A."/>
            <person name="Liang C."/>
            <person name="Lipzen A."/>
            <person name="Lutzoni F."/>
            <person name="Magnuson J."/>
            <person name="Mondo S."/>
            <person name="Nolan M."/>
            <person name="Ohm R."/>
            <person name="Pangilinan J."/>
            <person name="Park H.-J."/>
            <person name="Ramirez L."/>
            <person name="Alfaro M."/>
            <person name="Sun H."/>
            <person name="Tritt A."/>
            <person name="Yoshinaga Y."/>
            <person name="Zwiers L.-H."/>
            <person name="Turgeon B."/>
            <person name="Goodwin S."/>
            <person name="Spatafora J."/>
            <person name="Crous P."/>
            <person name="Grigoriev I."/>
        </authorList>
    </citation>
    <scope>NUCLEOTIDE SEQUENCE</scope>
    <source>
        <strain evidence="8">CBS 123094</strain>
    </source>
</reference>